<sequence length="81" mass="8418">MWRDPTGGASGQQPSVGVNRQTATQEVMASVMAAEAAKIARMAVGAFIDVSRIVQGPALTLTDQGAAARRGNSRTFSRRGA</sequence>
<dbReference type="Proteomes" id="UP000193978">
    <property type="component" value="Chromosome"/>
</dbReference>
<name>A0A1W6MYA5_9HYPH</name>
<organism evidence="2 3">
    <name type="scientific">Methylocystis bryophila</name>
    <dbReference type="NCBI Taxonomy" id="655015"/>
    <lineage>
        <taxon>Bacteria</taxon>
        <taxon>Pseudomonadati</taxon>
        <taxon>Pseudomonadota</taxon>
        <taxon>Alphaproteobacteria</taxon>
        <taxon>Hyphomicrobiales</taxon>
        <taxon>Methylocystaceae</taxon>
        <taxon>Methylocystis</taxon>
    </lineage>
</organism>
<evidence type="ECO:0000256" key="1">
    <source>
        <dbReference type="SAM" id="MobiDB-lite"/>
    </source>
</evidence>
<feature type="compositionally biased region" description="Polar residues" evidence="1">
    <location>
        <begin position="11"/>
        <end position="21"/>
    </location>
</feature>
<dbReference type="EMBL" id="CP019948">
    <property type="protein sequence ID" value="ARN82577.1"/>
    <property type="molecule type" value="Genomic_DNA"/>
</dbReference>
<keyword evidence="3" id="KW-1185">Reference proteome</keyword>
<evidence type="ECO:0000313" key="2">
    <source>
        <dbReference type="EMBL" id="ARN82577.1"/>
    </source>
</evidence>
<feature type="region of interest" description="Disordered" evidence="1">
    <location>
        <begin position="1"/>
        <end position="21"/>
    </location>
</feature>
<dbReference type="KEGG" id="mbry:B1812_17450"/>
<evidence type="ECO:0000313" key="3">
    <source>
        <dbReference type="Proteomes" id="UP000193978"/>
    </source>
</evidence>
<protein>
    <submittedName>
        <fullName evidence="2">Uncharacterized protein</fullName>
    </submittedName>
</protein>
<gene>
    <name evidence="2" type="ORF">B1812_17450</name>
</gene>
<dbReference type="RefSeq" id="WP_085772708.1">
    <property type="nucleotide sequence ID" value="NZ_CBEHVB010000027.1"/>
</dbReference>
<feature type="region of interest" description="Disordered" evidence="1">
    <location>
        <begin position="62"/>
        <end position="81"/>
    </location>
</feature>
<dbReference type="AlphaFoldDB" id="A0A1W6MYA5"/>
<reference evidence="2 3" key="1">
    <citation type="submission" date="2017-02" db="EMBL/GenBank/DDBJ databases">
        <authorList>
            <person name="Peterson S.W."/>
        </authorList>
    </citation>
    <scope>NUCLEOTIDE SEQUENCE [LARGE SCALE GENOMIC DNA]</scope>
    <source>
        <strain evidence="2 3">S285</strain>
    </source>
</reference>
<dbReference type="STRING" id="655015.B1812_17450"/>
<accession>A0A1W6MYA5</accession>
<proteinExistence type="predicted"/>